<sequence length="153" mass="18068">MIRNALLTDYNEVNRLMNEIHIQHCSIFPEFYKSSANIFPKDLFIEECKSNKIYVIEIDNSVIGFAYIEYISIKDNPAIYDQKILYIIDICIDKEYRNKGYGKEMFEYIKGIASKEGCTSIKLDVYTFNTYAVKFYEAMNMKEEKIGFGYRIM</sequence>
<dbReference type="Pfam" id="PF00583">
    <property type="entry name" value="Acetyltransf_1"/>
    <property type="match status" value="1"/>
</dbReference>
<dbReference type="InterPro" id="IPR051016">
    <property type="entry name" value="Diverse_Substrate_AcTransf"/>
</dbReference>
<dbReference type="PANTHER" id="PTHR10545:SF29">
    <property type="entry name" value="GH14572P-RELATED"/>
    <property type="match status" value="1"/>
</dbReference>
<evidence type="ECO:0000256" key="1">
    <source>
        <dbReference type="ARBA" id="ARBA00022679"/>
    </source>
</evidence>
<dbReference type="Gene3D" id="3.40.630.30">
    <property type="match status" value="1"/>
</dbReference>
<protein>
    <submittedName>
        <fullName evidence="4">Putative N-acetyltransferase</fullName>
        <ecNumber evidence="4">2.3.1.-</ecNumber>
    </submittedName>
</protein>
<dbReference type="InterPro" id="IPR000182">
    <property type="entry name" value="GNAT_dom"/>
</dbReference>
<feature type="domain" description="N-acetyltransferase" evidence="3">
    <location>
        <begin position="1"/>
        <end position="153"/>
    </location>
</feature>
<dbReference type="AlphaFoldDB" id="A0A150IXZ2"/>
<reference evidence="4 5" key="1">
    <citation type="journal article" date="2016" name="ISME J.">
        <title>Chasing the elusive Euryarchaeota class WSA2: genomes reveal a uniquely fastidious methyl-reducing methanogen.</title>
        <authorList>
            <person name="Nobu M.K."/>
            <person name="Narihiro T."/>
            <person name="Kuroda K."/>
            <person name="Mei R."/>
            <person name="Liu W.T."/>
        </authorList>
    </citation>
    <scope>NUCLEOTIDE SEQUENCE [LARGE SCALE GENOMIC DNA]</scope>
    <source>
        <strain evidence="4">U1lsi0528_Bin055</strain>
    </source>
</reference>
<dbReference type="GO" id="GO:0008080">
    <property type="term" value="F:N-acetyltransferase activity"/>
    <property type="evidence" value="ECO:0007669"/>
    <property type="project" value="UniProtKB-ARBA"/>
</dbReference>
<dbReference type="SUPFAM" id="SSF55729">
    <property type="entry name" value="Acyl-CoA N-acyltransferases (Nat)"/>
    <property type="match status" value="1"/>
</dbReference>
<dbReference type="PROSITE" id="PS51186">
    <property type="entry name" value="GNAT"/>
    <property type="match status" value="1"/>
</dbReference>
<dbReference type="PANTHER" id="PTHR10545">
    <property type="entry name" value="DIAMINE N-ACETYLTRANSFERASE"/>
    <property type="match status" value="1"/>
</dbReference>
<name>A0A150IXZ2_9EURY</name>
<comment type="caution">
    <text evidence="4">The sequence shown here is derived from an EMBL/GenBank/DDBJ whole genome shotgun (WGS) entry which is preliminary data.</text>
</comment>
<evidence type="ECO:0000313" key="4">
    <source>
        <dbReference type="EMBL" id="KYC49841.1"/>
    </source>
</evidence>
<accession>A0A150IXZ2</accession>
<dbReference type="CDD" id="cd04301">
    <property type="entry name" value="NAT_SF"/>
    <property type="match status" value="1"/>
</dbReference>
<evidence type="ECO:0000256" key="2">
    <source>
        <dbReference type="ARBA" id="ARBA00023315"/>
    </source>
</evidence>
<keyword evidence="1 4" id="KW-0808">Transferase</keyword>
<gene>
    <name evidence="4" type="ORF">AMQ22_01556</name>
</gene>
<keyword evidence="2 4" id="KW-0012">Acyltransferase</keyword>
<dbReference type="EMBL" id="LNGC01000085">
    <property type="protein sequence ID" value="KYC49841.1"/>
    <property type="molecule type" value="Genomic_DNA"/>
</dbReference>
<dbReference type="EC" id="2.3.1.-" evidence="4"/>
<proteinExistence type="predicted"/>
<evidence type="ECO:0000313" key="5">
    <source>
        <dbReference type="Proteomes" id="UP000075398"/>
    </source>
</evidence>
<evidence type="ECO:0000259" key="3">
    <source>
        <dbReference type="PROSITE" id="PS51186"/>
    </source>
</evidence>
<organism evidence="4 5">
    <name type="scientific">Candidatus Methanofastidiosum methylothiophilum</name>
    <dbReference type="NCBI Taxonomy" id="1705564"/>
    <lineage>
        <taxon>Archaea</taxon>
        <taxon>Methanobacteriati</taxon>
        <taxon>Methanobacteriota</taxon>
        <taxon>Stenosarchaea group</taxon>
        <taxon>Candidatus Methanofastidiosia</taxon>
        <taxon>Candidatus Methanofastidiosales</taxon>
        <taxon>Candidatus Methanofastidiosaceae</taxon>
        <taxon>Candidatus Methanofastidiosum</taxon>
    </lineage>
</organism>
<dbReference type="InterPro" id="IPR016181">
    <property type="entry name" value="Acyl_CoA_acyltransferase"/>
</dbReference>
<dbReference type="Proteomes" id="UP000075398">
    <property type="component" value="Unassembled WGS sequence"/>
</dbReference>